<evidence type="ECO:0000313" key="8">
    <source>
        <dbReference type="EMBL" id="TFY72451.1"/>
    </source>
</evidence>
<dbReference type="PROSITE" id="PS50089">
    <property type="entry name" value="ZF_RING_2"/>
    <property type="match status" value="1"/>
</dbReference>
<feature type="domain" description="RING-type" evidence="7">
    <location>
        <begin position="239"/>
        <end position="299"/>
    </location>
</feature>
<feature type="compositionally biased region" description="Polar residues" evidence="6">
    <location>
        <begin position="100"/>
        <end position="109"/>
    </location>
</feature>
<accession>A0A4Y9ZF73</accession>
<evidence type="ECO:0000256" key="3">
    <source>
        <dbReference type="ARBA" id="ARBA00022833"/>
    </source>
</evidence>
<dbReference type="InterPro" id="IPR058504">
    <property type="entry name" value="DUF8191"/>
</dbReference>
<evidence type="ECO:0000256" key="6">
    <source>
        <dbReference type="SAM" id="MobiDB-lite"/>
    </source>
</evidence>
<evidence type="ECO:0000256" key="4">
    <source>
        <dbReference type="PROSITE-ProRule" id="PRU00175"/>
    </source>
</evidence>
<dbReference type="SMART" id="SM00184">
    <property type="entry name" value="RING"/>
    <property type="match status" value="1"/>
</dbReference>
<dbReference type="AlphaFoldDB" id="A0A4Y9ZF73"/>
<evidence type="ECO:0000256" key="5">
    <source>
        <dbReference type="SAM" id="Coils"/>
    </source>
</evidence>
<evidence type="ECO:0000259" key="7">
    <source>
        <dbReference type="PROSITE" id="PS50089"/>
    </source>
</evidence>
<dbReference type="SUPFAM" id="SSF57850">
    <property type="entry name" value="RING/U-box"/>
    <property type="match status" value="1"/>
</dbReference>
<dbReference type="EMBL" id="SEOQ01000014">
    <property type="protein sequence ID" value="TFY72451.1"/>
    <property type="molecule type" value="Genomic_DNA"/>
</dbReference>
<feature type="region of interest" description="Disordered" evidence="6">
    <location>
        <begin position="1"/>
        <end position="154"/>
    </location>
</feature>
<feature type="compositionally biased region" description="Polar residues" evidence="6">
    <location>
        <begin position="1"/>
        <end position="15"/>
    </location>
</feature>
<protein>
    <recommendedName>
        <fullName evidence="7">RING-type domain-containing protein</fullName>
    </recommendedName>
</protein>
<name>A0A4Y9ZF73_9AGAM</name>
<dbReference type="STRING" id="205917.A0A4Y9ZF73"/>
<keyword evidence="1" id="KW-0479">Metal-binding</keyword>
<dbReference type="Pfam" id="PF13445">
    <property type="entry name" value="zf-RING_UBOX"/>
    <property type="match status" value="1"/>
</dbReference>
<dbReference type="InterPro" id="IPR013083">
    <property type="entry name" value="Znf_RING/FYVE/PHD"/>
</dbReference>
<dbReference type="PROSITE" id="PS00518">
    <property type="entry name" value="ZF_RING_1"/>
    <property type="match status" value="1"/>
</dbReference>
<proteinExistence type="predicted"/>
<evidence type="ECO:0000256" key="2">
    <source>
        <dbReference type="ARBA" id="ARBA00022771"/>
    </source>
</evidence>
<comment type="caution">
    <text evidence="8">The sequence shown here is derived from an EMBL/GenBank/DDBJ whole genome shotgun (WGS) entry which is preliminary data.</text>
</comment>
<dbReference type="Pfam" id="PF26609">
    <property type="entry name" value="DUF8191"/>
    <property type="match status" value="1"/>
</dbReference>
<dbReference type="GO" id="GO:0008270">
    <property type="term" value="F:zinc ion binding"/>
    <property type="evidence" value="ECO:0007669"/>
    <property type="project" value="UniProtKB-KW"/>
</dbReference>
<dbReference type="InterPro" id="IPR047126">
    <property type="entry name" value="RNF141-like"/>
</dbReference>
<feature type="region of interest" description="Disordered" evidence="6">
    <location>
        <begin position="322"/>
        <end position="342"/>
    </location>
</feature>
<evidence type="ECO:0000256" key="1">
    <source>
        <dbReference type="ARBA" id="ARBA00022723"/>
    </source>
</evidence>
<sequence>MNTSDSRGSHRSNSARPRDGRGPRNGPFLKSRKSRSPAPQGHTVSDDEMPPVRHETPNGSRKKRHTPLPAEAGSSRVQNNMDLVMERAPKIHSKYKHPSRASQEAQNAPSHPPRHGHRSKKEKAKDTTRQLPSIAQALSAASEDDEPVSDTDLRHLGYSGPLAAAQFNKMKKEIDNLKKQLAASTKTADKHTKTISDLKRELATAHKANKEKGAEVEKHKSKVKQTEELISGIESNLQCQICIDTLTKPFALSPCGHVLCQGCLQEWFRAAPANTNMDIDDDDEPQPLEERKKSCPCCRAAVRSRPLPLFLVKSMVSLLNRAQQPADAPRPSPAPETEDPWAGIFPVISADGEYNDDDDDDEVDVDDEDFAGHFTGPWGMYDVDDDDDDDYADTSDDEYMGAWVRPVWEPPAFSSEFWEDEYDEELSKLLRRGATIEMIENYNMDYDHDEGIIAQHDNLCLHLGWNIELRGDDNGDGYIEWLVEDMEERPERWEFVDDEHAYLLVKEDRIEHYDLTDSEAWASAEE</sequence>
<keyword evidence="3" id="KW-0862">Zinc</keyword>
<dbReference type="InterPro" id="IPR001841">
    <property type="entry name" value="Znf_RING"/>
</dbReference>
<organism evidence="8 9">
    <name type="scientific">Dentipellis fragilis</name>
    <dbReference type="NCBI Taxonomy" id="205917"/>
    <lineage>
        <taxon>Eukaryota</taxon>
        <taxon>Fungi</taxon>
        <taxon>Dikarya</taxon>
        <taxon>Basidiomycota</taxon>
        <taxon>Agaricomycotina</taxon>
        <taxon>Agaricomycetes</taxon>
        <taxon>Russulales</taxon>
        <taxon>Hericiaceae</taxon>
        <taxon>Dentipellis</taxon>
    </lineage>
</organism>
<keyword evidence="9" id="KW-1185">Reference proteome</keyword>
<keyword evidence="5" id="KW-0175">Coiled coil</keyword>
<dbReference type="PANTHER" id="PTHR12109">
    <property type="entry name" value="RING FINGER PROTEIN 141-RELATED"/>
    <property type="match status" value="1"/>
</dbReference>
<reference evidence="8 9" key="1">
    <citation type="submission" date="2019-02" db="EMBL/GenBank/DDBJ databases">
        <title>Genome sequencing of the rare red list fungi Dentipellis fragilis.</title>
        <authorList>
            <person name="Buettner E."/>
            <person name="Kellner H."/>
        </authorList>
    </citation>
    <scope>NUCLEOTIDE SEQUENCE [LARGE SCALE GENOMIC DNA]</scope>
    <source>
        <strain evidence="8 9">DSM 105465</strain>
    </source>
</reference>
<keyword evidence="2 4" id="KW-0863">Zinc-finger</keyword>
<dbReference type="OrthoDB" id="6105938at2759"/>
<feature type="compositionally biased region" description="Basic residues" evidence="6">
    <location>
        <begin position="112"/>
        <end position="122"/>
    </location>
</feature>
<dbReference type="Proteomes" id="UP000298327">
    <property type="component" value="Unassembled WGS sequence"/>
</dbReference>
<dbReference type="InterPro" id="IPR017907">
    <property type="entry name" value="Znf_RING_CS"/>
</dbReference>
<dbReference type="InterPro" id="IPR027370">
    <property type="entry name" value="Znf-RING_euk"/>
</dbReference>
<dbReference type="Gene3D" id="3.30.40.10">
    <property type="entry name" value="Zinc/RING finger domain, C3HC4 (zinc finger)"/>
    <property type="match status" value="1"/>
</dbReference>
<feature type="coiled-coil region" evidence="5">
    <location>
        <begin position="167"/>
        <end position="236"/>
    </location>
</feature>
<feature type="compositionally biased region" description="Basic residues" evidence="6">
    <location>
        <begin position="90"/>
        <end position="99"/>
    </location>
</feature>
<evidence type="ECO:0000313" key="9">
    <source>
        <dbReference type="Proteomes" id="UP000298327"/>
    </source>
</evidence>
<gene>
    <name evidence="8" type="ORF">EVG20_g548</name>
</gene>